<proteinExistence type="predicted"/>
<dbReference type="AlphaFoldDB" id="A0AAU7NQS7"/>
<evidence type="ECO:0000313" key="3">
    <source>
        <dbReference type="Proteomes" id="UP001225378"/>
    </source>
</evidence>
<dbReference type="PANTHER" id="PTHR43844:SF2">
    <property type="entry name" value="SYNTHASE, VITAMIN-B12 INDEPENDENT, PUTATIVE (AFU_ORTHOLOGUE AFUA_3G12060)-RELATED"/>
    <property type="match status" value="1"/>
</dbReference>
<dbReference type="Pfam" id="PF01717">
    <property type="entry name" value="Meth_synt_2"/>
    <property type="match status" value="1"/>
</dbReference>
<evidence type="ECO:0000259" key="1">
    <source>
        <dbReference type="Pfam" id="PF01717"/>
    </source>
</evidence>
<dbReference type="Proteomes" id="UP001225378">
    <property type="component" value="Chromosome"/>
</dbReference>
<dbReference type="CDD" id="cd03311">
    <property type="entry name" value="CIMS_C_terminal_like"/>
    <property type="match status" value="1"/>
</dbReference>
<dbReference type="GO" id="GO:0003871">
    <property type="term" value="F:5-methyltetrahydropteroyltriglutamate-homocysteine S-methyltransferase activity"/>
    <property type="evidence" value="ECO:0007669"/>
    <property type="project" value="InterPro"/>
</dbReference>
<reference evidence="2 3" key="1">
    <citation type="journal article" date="2024" name="Microbiology">
        <title>Methylomarinum rosea sp. nov., a novel halophilic methanotrophic bacterium from the hypersaline Lake Elton.</title>
        <authorList>
            <person name="Suleimanov R.Z."/>
            <person name="Oshkin I.Y."/>
            <person name="Danilova O.V."/>
            <person name="Suzina N.E."/>
            <person name="Dedysh S.N."/>
        </authorList>
    </citation>
    <scope>NUCLEOTIDE SEQUENCE [LARGE SCALE GENOMIC DNA]</scope>
    <source>
        <strain evidence="2 3">Ch1-1</strain>
    </source>
</reference>
<dbReference type="SUPFAM" id="SSF51726">
    <property type="entry name" value="UROD/MetE-like"/>
    <property type="match status" value="1"/>
</dbReference>
<dbReference type="EMBL" id="CP157743">
    <property type="protein sequence ID" value="XBS19354.1"/>
    <property type="molecule type" value="Genomic_DNA"/>
</dbReference>
<dbReference type="RefSeq" id="WP_305907893.1">
    <property type="nucleotide sequence ID" value="NZ_CP157743.1"/>
</dbReference>
<dbReference type="PANTHER" id="PTHR43844">
    <property type="entry name" value="METHIONINE SYNTHASE"/>
    <property type="match status" value="1"/>
</dbReference>
<protein>
    <submittedName>
        <fullName evidence="2">Cobalamin-independent methionine synthase II family protein</fullName>
    </submittedName>
</protein>
<dbReference type="Gene3D" id="3.20.20.210">
    <property type="match status" value="1"/>
</dbReference>
<dbReference type="InterPro" id="IPR038071">
    <property type="entry name" value="UROD/MetE-like_sf"/>
</dbReference>
<gene>
    <name evidence="2" type="ORF">Q9L42_013365</name>
</gene>
<sequence length="358" mass="39703">MIPTEPIGSIPRPPQLLAVLQRYRVGEASPAELAEAYDQALQDTVRRFEDTGSPIISDGEQRKSSFLSYPLEGLDNIVADGLMIEFDDGHSRQLPRLTGGPFHYRQYAVKYLQSAMYYASVPVKQAVISASALSLLYPEHGLAGYSREQFLDDLVREVAGDIRLCLAAGAHKVQIDFTEGRLAIKLDPSKALLRQFIALNNRVLEQFPPEQRARIGVHTCPGGDHDATHSGDVDYTALLPDLFRLKAGNFYLQLASEQDPCRVLETVARCIKPDQRVFIGVVDVLDNTIETPKLVCDRILLASQYIAPEQLGTTDDCGFSPFEDDTSTGRDLAFAKIRARVQGTRMAAERLKLQKRVA</sequence>
<keyword evidence="3" id="KW-1185">Reference proteome</keyword>
<dbReference type="InterPro" id="IPR002629">
    <property type="entry name" value="Met_Synth_C/arc"/>
</dbReference>
<dbReference type="GO" id="GO:0008270">
    <property type="term" value="F:zinc ion binding"/>
    <property type="evidence" value="ECO:0007669"/>
    <property type="project" value="InterPro"/>
</dbReference>
<dbReference type="GO" id="GO:0009086">
    <property type="term" value="P:methionine biosynthetic process"/>
    <property type="evidence" value="ECO:0007669"/>
    <property type="project" value="InterPro"/>
</dbReference>
<accession>A0AAU7NQS7</accession>
<feature type="domain" description="Cobalamin-independent methionine synthase MetE C-terminal/archaeal" evidence="1">
    <location>
        <begin position="3"/>
        <end position="320"/>
    </location>
</feature>
<evidence type="ECO:0000313" key="2">
    <source>
        <dbReference type="EMBL" id="XBS19354.1"/>
    </source>
</evidence>
<name>A0AAU7NQS7_9GAMM</name>
<organism evidence="2 3">
    <name type="scientific">Methylomarinum roseum</name>
    <dbReference type="NCBI Taxonomy" id="3067653"/>
    <lineage>
        <taxon>Bacteria</taxon>
        <taxon>Pseudomonadati</taxon>
        <taxon>Pseudomonadota</taxon>
        <taxon>Gammaproteobacteria</taxon>
        <taxon>Methylococcales</taxon>
        <taxon>Methylococcaceae</taxon>
        <taxon>Methylomarinum</taxon>
    </lineage>
</organism>
<dbReference type="KEGG" id="mech:Q9L42_013365"/>